<keyword evidence="1" id="KW-0472">Membrane</keyword>
<dbReference type="EMBL" id="VTWS01000010">
    <property type="protein sequence ID" value="KAA9346509.1"/>
    <property type="molecule type" value="Genomic_DNA"/>
</dbReference>
<keyword evidence="1" id="KW-1133">Transmembrane helix</keyword>
<reference evidence="2 3" key="1">
    <citation type="submission" date="2019-09" db="EMBL/GenBank/DDBJ databases">
        <title>Genome Sequence of Larkinella sp MA1.</title>
        <authorList>
            <person name="Srinivasan S."/>
        </authorList>
    </citation>
    <scope>NUCLEOTIDE SEQUENCE [LARGE SCALE GENOMIC DNA]</scope>
    <source>
        <strain evidence="2 3">MA1</strain>
    </source>
</reference>
<evidence type="ECO:0000256" key="1">
    <source>
        <dbReference type="SAM" id="Phobius"/>
    </source>
</evidence>
<evidence type="ECO:0008006" key="4">
    <source>
        <dbReference type="Google" id="ProtNLM"/>
    </source>
</evidence>
<sequence>MEEEVKKKQMEWPPSKALLIAFIPLLLLLATIPKLYTIYERRQIRKEPAFVVGTISRIETGQTRYRRRIYRAEVRYLINGKSFTEKCRAFHSLTEWQLHSLLEKPLPVIYEKNNPSNGVVLSTEEQFGHFGLTFPDSLIWTSQYFY</sequence>
<feature type="transmembrane region" description="Helical" evidence="1">
    <location>
        <begin position="17"/>
        <end position="36"/>
    </location>
</feature>
<keyword evidence="1" id="KW-0812">Transmembrane</keyword>
<evidence type="ECO:0000313" key="2">
    <source>
        <dbReference type="EMBL" id="KAA9346509.1"/>
    </source>
</evidence>
<organism evidence="2 3">
    <name type="scientific">Larkinella humicola</name>
    <dbReference type="NCBI Taxonomy" id="2607654"/>
    <lineage>
        <taxon>Bacteria</taxon>
        <taxon>Pseudomonadati</taxon>
        <taxon>Bacteroidota</taxon>
        <taxon>Cytophagia</taxon>
        <taxon>Cytophagales</taxon>
        <taxon>Spirosomataceae</taxon>
        <taxon>Larkinella</taxon>
    </lineage>
</organism>
<accession>A0A5N1J6G6</accession>
<proteinExistence type="predicted"/>
<name>A0A5N1J6G6_9BACT</name>
<gene>
    <name evidence="2" type="ORF">F0P93_28435</name>
</gene>
<dbReference type="Proteomes" id="UP000326344">
    <property type="component" value="Unassembled WGS sequence"/>
</dbReference>
<dbReference type="AlphaFoldDB" id="A0A5N1J6G6"/>
<protein>
    <recommendedName>
        <fullName evidence="4">DUF3592 domain-containing protein</fullName>
    </recommendedName>
</protein>
<evidence type="ECO:0000313" key="3">
    <source>
        <dbReference type="Proteomes" id="UP000326344"/>
    </source>
</evidence>
<dbReference type="RefSeq" id="WP_150881193.1">
    <property type="nucleotide sequence ID" value="NZ_VTWS01000010.1"/>
</dbReference>
<comment type="caution">
    <text evidence="2">The sequence shown here is derived from an EMBL/GenBank/DDBJ whole genome shotgun (WGS) entry which is preliminary data.</text>
</comment>
<keyword evidence="3" id="KW-1185">Reference proteome</keyword>